<evidence type="ECO:0008006" key="3">
    <source>
        <dbReference type="Google" id="ProtNLM"/>
    </source>
</evidence>
<dbReference type="Proteomes" id="UP001164746">
    <property type="component" value="Chromosome 5"/>
</dbReference>
<reference evidence="1" key="1">
    <citation type="submission" date="2022-11" db="EMBL/GenBank/DDBJ databases">
        <title>Centuries of genome instability and evolution in soft-shell clam transmissible cancer (bioRxiv).</title>
        <authorList>
            <person name="Hart S.F.M."/>
            <person name="Yonemitsu M.A."/>
            <person name="Giersch R.M."/>
            <person name="Beal B.F."/>
            <person name="Arriagada G."/>
            <person name="Davis B.W."/>
            <person name="Ostrander E.A."/>
            <person name="Goff S.P."/>
            <person name="Metzger M.J."/>
        </authorList>
    </citation>
    <scope>NUCLEOTIDE SEQUENCE</scope>
    <source>
        <strain evidence="1">MELC-2E11</strain>
        <tissue evidence="1">Siphon/mantle</tissue>
    </source>
</reference>
<gene>
    <name evidence="1" type="ORF">MAR_021242</name>
</gene>
<sequence length="132" mass="15231">MVCKVVALQDNTYTMWKRNFQTVALIYSWDIPVILPELYEYNYTSNNEMHFYIKNLSSGNHKDIWTCGTALKNGQIITSNQIQIDITGVMEPNKTTASVPDQYEHLEMCSGHTERAYDQLSDSQKKGDKKDK</sequence>
<name>A0ABY7EAW5_MYAAR</name>
<evidence type="ECO:0000313" key="2">
    <source>
        <dbReference type="Proteomes" id="UP001164746"/>
    </source>
</evidence>
<proteinExistence type="predicted"/>
<accession>A0ABY7EAW5</accession>
<keyword evidence="2" id="KW-1185">Reference proteome</keyword>
<evidence type="ECO:0000313" key="1">
    <source>
        <dbReference type="EMBL" id="WAR05873.1"/>
    </source>
</evidence>
<organism evidence="1 2">
    <name type="scientific">Mya arenaria</name>
    <name type="common">Soft-shell clam</name>
    <dbReference type="NCBI Taxonomy" id="6604"/>
    <lineage>
        <taxon>Eukaryota</taxon>
        <taxon>Metazoa</taxon>
        <taxon>Spiralia</taxon>
        <taxon>Lophotrochozoa</taxon>
        <taxon>Mollusca</taxon>
        <taxon>Bivalvia</taxon>
        <taxon>Autobranchia</taxon>
        <taxon>Heteroconchia</taxon>
        <taxon>Euheterodonta</taxon>
        <taxon>Imparidentia</taxon>
        <taxon>Neoheterodontei</taxon>
        <taxon>Myida</taxon>
        <taxon>Myoidea</taxon>
        <taxon>Myidae</taxon>
        <taxon>Mya</taxon>
    </lineage>
</organism>
<protein>
    <recommendedName>
        <fullName evidence="3">Retrotransposon Copia-like N-terminal domain-containing protein</fullName>
    </recommendedName>
</protein>
<dbReference type="EMBL" id="CP111016">
    <property type="protein sequence ID" value="WAR05873.1"/>
    <property type="molecule type" value="Genomic_DNA"/>
</dbReference>